<comment type="caution">
    <text evidence="2">The sequence shown here is derived from an EMBL/GenBank/DDBJ whole genome shotgun (WGS) entry which is preliminary data.</text>
</comment>
<dbReference type="Proteomes" id="UP001437256">
    <property type="component" value="Unassembled WGS sequence"/>
</dbReference>
<gene>
    <name evidence="2" type="ORF">AAF712_016290</name>
</gene>
<keyword evidence="3" id="KW-1185">Reference proteome</keyword>
<feature type="region of interest" description="Disordered" evidence="1">
    <location>
        <begin position="1"/>
        <end position="28"/>
    </location>
</feature>
<evidence type="ECO:0000313" key="3">
    <source>
        <dbReference type="Proteomes" id="UP001437256"/>
    </source>
</evidence>
<organism evidence="2 3">
    <name type="scientific">Marasmius tenuissimus</name>
    <dbReference type="NCBI Taxonomy" id="585030"/>
    <lineage>
        <taxon>Eukaryota</taxon>
        <taxon>Fungi</taxon>
        <taxon>Dikarya</taxon>
        <taxon>Basidiomycota</taxon>
        <taxon>Agaricomycotina</taxon>
        <taxon>Agaricomycetes</taxon>
        <taxon>Agaricomycetidae</taxon>
        <taxon>Agaricales</taxon>
        <taxon>Marasmiineae</taxon>
        <taxon>Marasmiaceae</taxon>
        <taxon>Marasmius</taxon>
    </lineage>
</organism>
<protein>
    <submittedName>
        <fullName evidence="2">Uncharacterized protein</fullName>
    </submittedName>
</protein>
<evidence type="ECO:0000313" key="2">
    <source>
        <dbReference type="EMBL" id="KAL0057082.1"/>
    </source>
</evidence>
<evidence type="ECO:0000256" key="1">
    <source>
        <dbReference type="SAM" id="MobiDB-lite"/>
    </source>
</evidence>
<name>A0ABR2Z729_9AGAR</name>
<dbReference type="EMBL" id="JBBXMP010000709">
    <property type="protein sequence ID" value="KAL0057082.1"/>
    <property type="molecule type" value="Genomic_DNA"/>
</dbReference>
<proteinExistence type="predicted"/>
<accession>A0ABR2Z729</accession>
<reference evidence="2 3" key="1">
    <citation type="submission" date="2024-05" db="EMBL/GenBank/DDBJ databases">
        <title>A draft genome resource for the thread blight pathogen Marasmius tenuissimus strain MS-2.</title>
        <authorList>
            <person name="Yulfo-Soto G.E."/>
            <person name="Baruah I.K."/>
            <person name="Amoako-Attah I."/>
            <person name="Bukari Y."/>
            <person name="Meinhardt L.W."/>
            <person name="Bailey B.A."/>
            <person name="Cohen S.P."/>
        </authorList>
    </citation>
    <scope>NUCLEOTIDE SEQUENCE [LARGE SCALE GENOMIC DNA]</scope>
    <source>
        <strain evidence="2 3">MS-2</strain>
    </source>
</reference>
<sequence length="169" mass="19799">MRSNTHSRTLCVYADPKPQPKSKKSKTPKILFSEDDDVMREMTRDINKAIREKKREWRATLVAAEVNRKFSWPEGTKGLYKTEAKNLFKFTEKEVLTLRAEHTAMGAPKSFVSLDDANDLAARKAEFFEEPFVPIPDHKIPYIHKKTKVTKHNFKTNWTGTRTYGYYRR</sequence>